<keyword evidence="3" id="KW-1185">Reference proteome</keyword>
<organism evidence="2 3">
    <name type="scientific">Mycena venus</name>
    <dbReference type="NCBI Taxonomy" id="2733690"/>
    <lineage>
        <taxon>Eukaryota</taxon>
        <taxon>Fungi</taxon>
        <taxon>Dikarya</taxon>
        <taxon>Basidiomycota</taxon>
        <taxon>Agaricomycotina</taxon>
        <taxon>Agaricomycetes</taxon>
        <taxon>Agaricomycetidae</taxon>
        <taxon>Agaricales</taxon>
        <taxon>Marasmiineae</taxon>
        <taxon>Mycenaceae</taxon>
        <taxon>Mycena</taxon>
    </lineage>
</organism>
<dbReference type="AlphaFoldDB" id="A0A8H6XSB4"/>
<sequence length="243" mass="26385">MSGLQYNLTTGEPYLRLPAPFSNIIITPPRMSDVAPSAAILVDPAVSVWMGPQGPGSTYTVAQAEGWLTKLTARTDALVKELGGATDPHGHKPVDGCPLRHIREEQADGSDVFIGDVGIYRASWSHVLDAEKRARLVAENNARAAGDPDIAWHVAYYLAPSHHGRGLMTVALRTLITQFGIPWMKTKRIVSSALEGNPASLKVLQKNGFVVVDTLVDHIQMQVGEKRRAVYVVEWKGLESMGA</sequence>
<dbReference type="PANTHER" id="PTHR43328">
    <property type="entry name" value="ACETYLTRANSFERASE-RELATED"/>
    <property type="match status" value="1"/>
</dbReference>
<evidence type="ECO:0000313" key="3">
    <source>
        <dbReference type="Proteomes" id="UP000620124"/>
    </source>
</evidence>
<proteinExistence type="predicted"/>
<comment type="caution">
    <text evidence="2">The sequence shown here is derived from an EMBL/GenBank/DDBJ whole genome shotgun (WGS) entry which is preliminary data.</text>
</comment>
<dbReference type="PANTHER" id="PTHR43328:SF1">
    <property type="entry name" value="N-ACETYLTRANSFERASE DOMAIN-CONTAINING PROTEIN"/>
    <property type="match status" value="1"/>
</dbReference>
<name>A0A8H6XSB4_9AGAR</name>
<protein>
    <submittedName>
        <fullName evidence="2">Acetyltransferase, GNAT family</fullName>
    </submittedName>
</protein>
<dbReference type="EMBL" id="JACAZI010000013">
    <property type="protein sequence ID" value="KAF7345410.1"/>
    <property type="molecule type" value="Genomic_DNA"/>
</dbReference>
<dbReference type="GO" id="GO:0016747">
    <property type="term" value="F:acyltransferase activity, transferring groups other than amino-acyl groups"/>
    <property type="evidence" value="ECO:0007669"/>
    <property type="project" value="InterPro"/>
</dbReference>
<feature type="domain" description="N-acetyltransferase" evidence="1">
    <location>
        <begin position="24"/>
        <end position="210"/>
    </location>
</feature>
<evidence type="ECO:0000259" key="1">
    <source>
        <dbReference type="Pfam" id="PF13302"/>
    </source>
</evidence>
<dbReference type="InterPro" id="IPR000182">
    <property type="entry name" value="GNAT_dom"/>
</dbReference>
<accession>A0A8H6XSB4</accession>
<dbReference type="SUPFAM" id="SSF55729">
    <property type="entry name" value="Acyl-CoA N-acyltransferases (Nat)"/>
    <property type="match status" value="1"/>
</dbReference>
<dbReference type="Proteomes" id="UP000620124">
    <property type="component" value="Unassembled WGS sequence"/>
</dbReference>
<dbReference type="Gene3D" id="3.40.630.30">
    <property type="match status" value="1"/>
</dbReference>
<evidence type="ECO:0000313" key="2">
    <source>
        <dbReference type="EMBL" id="KAF7345410.1"/>
    </source>
</evidence>
<dbReference type="Pfam" id="PF13302">
    <property type="entry name" value="Acetyltransf_3"/>
    <property type="match status" value="1"/>
</dbReference>
<keyword evidence="2" id="KW-0808">Transferase</keyword>
<gene>
    <name evidence="2" type="ORF">MVEN_01559000</name>
</gene>
<dbReference type="OrthoDB" id="630895at2759"/>
<reference evidence="2" key="1">
    <citation type="submission" date="2020-05" db="EMBL/GenBank/DDBJ databases">
        <title>Mycena genomes resolve the evolution of fungal bioluminescence.</title>
        <authorList>
            <person name="Tsai I.J."/>
        </authorList>
    </citation>
    <scope>NUCLEOTIDE SEQUENCE</scope>
    <source>
        <strain evidence="2">CCC161011</strain>
    </source>
</reference>
<dbReference type="InterPro" id="IPR016181">
    <property type="entry name" value="Acyl_CoA_acyltransferase"/>
</dbReference>